<accession>A0A2G1VXI0</accession>
<reference evidence="1 2" key="1">
    <citation type="submission" date="2017-06" db="EMBL/GenBank/DDBJ databases">
        <title>Description of Rhodopirellula bahusiensis sp. nov.</title>
        <authorList>
            <person name="Kizina J."/>
            <person name="Harder J."/>
        </authorList>
    </citation>
    <scope>NUCLEOTIDE SEQUENCE [LARGE SCALE GENOMIC DNA]</scope>
    <source>
        <strain evidence="1 2">SWK21</strain>
    </source>
</reference>
<keyword evidence="2" id="KW-1185">Reference proteome</keyword>
<protein>
    <submittedName>
        <fullName evidence="1">Uncharacterized protein</fullName>
    </submittedName>
</protein>
<evidence type="ECO:0000313" key="2">
    <source>
        <dbReference type="Proteomes" id="UP000225740"/>
    </source>
</evidence>
<organism evidence="1 2">
    <name type="scientific">Rhodopirellula bahusiensis</name>
    <dbReference type="NCBI Taxonomy" id="2014065"/>
    <lineage>
        <taxon>Bacteria</taxon>
        <taxon>Pseudomonadati</taxon>
        <taxon>Planctomycetota</taxon>
        <taxon>Planctomycetia</taxon>
        <taxon>Pirellulales</taxon>
        <taxon>Pirellulaceae</taxon>
        <taxon>Rhodopirellula</taxon>
    </lineage>
</organism>
<gene>
    <name evidence="1" type="ORF">CEE69_31030</name>
</gene>
<dbReference type="AlphaFoldDB" id="A0A2G1VXI0"/>
<sequence length="98" mass="10850">MFYRDPLVSVRAQASPVVEFAKRSVCSPAWPLVDCSRGTNLRHAFGVKCWAEIFQEFSDLLSKILAAEFSSGGFRGCPRFLDAVAVRTPDLVSREAPN</sequence>
<evidence type="ECO:0000313" key="1">
    <source>
        <dbReference type="EMBL" id="PHQ31441.1"/>
    </source>
</evidence>
<comment type="caution">
    <text evidence="1">The sequence shown here is derived from an EMBL/GenBank/DDBJ whole genome shotgun (WGS) entry which is preliminary data.</text>
</comment>
<dbReference type="Proteomes" id="UP000225740">
    <property type="component" value="Unassembled WGS sequence"/>
</dbReference>
<name>A0A2G1VXI0_9BACT</name>
<dbReference type="EMBL" id="NIZW01000050">
    <property type="protein sequence ID" value="PHQ31441.1"/>
    <property type="molecule type" value="Genomic_DNA"/>
</dbReference>
<proteinExistence type="predicted"/>